<dbReference type="Gene3D" id="3.40.50.12370">
    <property type="match status" value="1"/>
</dbReference>
<dbReference type="PATRIC" id="fig|1702214.3.peg.98"/>
<evidence type="ECO:0000259" key="1">
    <source>
        <dbReference type="Pfam" id="PF00582"/>
    </source>
</evidence>
<protein>
    <recommendedName>
        <fullName evidence="1">UspA domain-containing protein</fullName>
    </recommendedName>
</protein>
<name>A0A0Q4B8L6_9BACT</name>
<dbReference type="STRING" id="1702214.AL399_02070"/>
<comment type="caution">
    <text evidence="2">The sequence shown here is derived from an EMBL/GenBank/DDBJ whole genome shotgun (WGS) entry which is preliminary data.</text>
</comment>
<dbReference type="Pfam" id="PF00582">
    <property type="entry name" value="Usp"/>
    <property type="match status" value="1"/>
</dbReference>
<gene>
    <name evidence="2" type="ORF">AL399_02070</name>
</gene>
<organism evidence="2 3">
    <name type="scientific">Candidatus [Bacteroides] periocalifornicus</name>
    <dbReference type="NCBI Taxonomy" id="1702214"/>
    <lineage>
        <taxon>Bacteria</taxon>
        <taxon>Pseudomonadati</taxon>
        <taxon>Bacteroidota</taxon>
    </lineage>
</organism>
<sequence length="281" mass="31339">MADPHLRNAQRGKLPTILVPTEFTPECDYALELAVLLAERSSASLTVLHIPEPGEDTAGAQQQLAHFTHEVPNDLPLRVLTVPGEVAETIARVAVDESAEFIVLGSEQVGDPEGQKQSETLRIFRYGTVPFIVVQRPLPRKKLEDIVLPIDYTDAKGGDTSWIPALCRSYAPMFHLVLPSVNEPELLERLELNLERTLGLLERLGARWVRYDVPGRDEFSIEVLGYCQEVEADMVVVSSTPDPRRPDRYMLEPHERHLIQEAGDVPVLIVNPSQTAQPCES</sequence>
<reference evidence="2" key="1">
    <citation type="submission" date="2015-08" db="EMBL/GenBank/DDBJ databases">
        <title>Candidatus Bacteriodes Periocalifornicus.</title>
        <authorList>
            <person name="McLean J.S."/>
            <person name="Kelley S."/>
        </authorList>
    </citation>
    <scope>NUCLEOTIDE SEQUENCE [LARGE SCALE GENOMIC DNA]</scope>
    <source>
        <strain evidence="2">12B</strain>
    </source>
</reference>
<dbReference type="CDD" id="cd00293">
    <property type="entry name" value="USP-like"/>
    <property type="match status" value="1"/>
</dbReference>
<dbReference type="InterPro" id="IPR006016">
    <property type="entry name" value="UspA"/>
</dbReference>
<proteinExistence type="predicted"/>
<dbReference type="SUPFAM" id="SSF52402">
    <property type="entry name" value="Adenine nucleotide alpha hydrolases-like"/>
    <property type="match status" value="2"/>
</dbReference>
<accession>A0A0Q4B8L6</accession>
<keyword evidence="3" id="KW-1185">Reference proteome</keyword>
<evidence type="ECO:0000313" key="3">
    <source>
        <dbReference type="Proteomes" id="UP000054172"/>
    </source>
</evidence>
<dbReference type="Proteomes" id="UP000054172">
    <property type="component" value="Unassembled WGS sequence"/>
</dbReference>
<dbReference type="EMBL" id="LIIK01000006">
    <property type="protein sequence ID" value="KQM09385.1"/>
    <property type="molecule type" value="Genomic_DNA"/>
</dbReference>
<feature type="domain" description="UspA" evidence="1">
    <location>
        <begin position="16"/>
        <end position="114"/>
    </location>
</feature>
<evidence type="ECO:0000313" key="2">
    <source>
        <dbReference type="EMBL" id="KQM09385.1"/>
    </source>
</evidence>
<dbReference type="AlphaFoldDB" id="A0A0Q4B8L6"/>